<keyword evidence="3" id="KW-1185">Reference proteome</keyword>
<accession>A0A1I1R602</accession>
<sequence length="212" mass="22525">MMHSALTDTHVVPKRELLRATLIAAVVAAVLLTVAVLPAEYGIDVTGLGKAMGLTKLHAAPEAPVVQTTSQGVSAATIAAVPGSTVSAPGEERALTISSSPSLPYRADDMEVTLAPGKGVEVKTHLAKGSTLIYTWKTKNSEKVNHDFHGEPVNAKENEFESFILEKAVSESRGTLIAPFTGVHGWYWKNKSAAPVTVVLRASGFYSDIYKK</sequence>
<dbReference type="AlphaFoldDB" id="A0A1I1R602"/>
<dbReference type="OrthoDB" id="952847at2"/>
<dbReference type="Proteomes" id="UP000198639">
    <property type="component" value="Unassembled WGS sequence"/>
</dbReference>
<keyword evidence="1" id="KW-0812">Transmembrane</keyword>
<dbReference type="RefSeq" id="WP_091875723.1">
    <property type="nucleotide sequence ID" value="NZ_FOLD01000021.1"/>
</dbReference>
<dbReference type="EMBL" id="FOLD01000021">
    <property type="protein sequence ID" value="SFD29756.1"/>
    <property type="molecule type" value="Genomic_DNA"/>
</dbReference>
<name>A0A1I1R602_9BURK</name>
<organism evidence="2 3">
    <name type="scientific">Massilia yuzhufengensis</name>
    <dbReference type="NCBI Taxonomy" id="1164594"/>
    <lineage>
        <taxon>Bacteria</taxon>
        <taxon>Pseudomonadati</taxon>
        <taxon>Pseudomonadota</taxon>
        <taxon>Betaproteobacteria</taxon>
        <taxon>Burkholderiales</taxon>
        <taxon>Oxalobacteraceae</taxon>
        <taxon>Telluria group</taxon>
        <taxon>Massilia</taxon>
    </lineage>
</organism>
<evidence type="ECO:0000256" key="1">
    <source>
        <dbReference type="SAM" id="Phobius"/>
    </source>
</evidence>
<proteinExistence type="predicted"/>
<evidence type="ECO:0000313" key="3">
    <source>
        <dbReference type="Proteomes" id="UP000198639"/>
    </source>
</evidence>
<gene>
    <name evidence="2" type="ORF">SAMN05216204_12141</name>
</gene>
<reference evidence="3" key="1">
    <citation type="submission" date="2016-10" db="EMBL/GenBank/DDBJ databases">
        <authorList>
            <person name="Varghese N."/>
            <person name="Submissions S."/>
        </authorList>
    </citation>
    <scope>NUCLEOTIDE SEQUENCE [LARGE SCALE GENOMIC DNA]</scope>
    <source>
        <strain evidence="3">CGMCC 1.12041</strain>
    </source>
</reference>
<dbReference type="STRING" id="1164594.SAMN05216204_12141"/>
<keyword evidence="1" id="KW-0472">Membrane</keyword>
<keyword evidence="1" id="KW-1133">Transmembrane helix</keyword>
<evidence type="ECO:0008006" key="4">
    <source>
        <dbReference type="Google" id="ProtNLM"/>
    </source>
</evidence>
<evidence type="ECO:0000313" key="2">
    <source>
        <dbReference type="EMBL" id="SFD29756.1"/>
    </source>
</evidence>
<feature type="transmembrane region" description="Helical" evidence="1">
    <location>
        <begin position="20"/>
        <end position="43"/>
    </location>
</feature>
<protein>
    <recommendedName>
        <fullName evidence="4">Transmembrane anchor protein</fullName>
    </recommendedName>
</protein>